<dbReference type="NCBIfam" id="TIGR00733">
    <property type="entry name" value="OPT family oligopeptide transporter"/>
    <property type="match status" value="1"/>
</dbReference>
<accession>A0A9J6NW46</accession>
<dbReference type="GO" id="GO:0016020">
    <property type="term" value="C:membrane"/>
    <property type="evidence" value="ECO:0007669"/>
    <property type="project" value="UniProtKB-SubCell"/>
</dbReference>
<comment type="caution">
    <text evidence="7">The sequence shown here is derived from an EMBL/GenBank/DDBJ whole genome shotgun (WGS) entry which is preliminary data.</text>
</comment>
<evidence type="ECO:0000256" key="2">
    <source>
        <dbReference type="ARBA" id="ARBA00022448"/>
    </source>
</evidence>
<feature type="transmembrane region" description="Helical" evidence="6">
    <location>
        <begin position="35"/>
        <end position="55"/>
    </location>
</feature>
<keyword evidence="4 6" id="KW-1133">Transmembrane helix</keyword>
<feature type="transmembrane region" description="Helical" evidence="6">
    <location>
        <begin position="122"/>
        <end position="140"/>
    </location>
</feature>
<keyword evidence="2" id="KW-0813">Transport</keyword>
<gene>
    <name evidence="7" type="ORF">KDK92_03090</name>
</gene>
<dbReference type="PANTHER" id="PTHR31645">
    <property type="entry name" value="OLIGOPEPTIDE TRANSPORTER YGL114W-RELATED"/>
    <property type="match status" value="1"/>
</dbReference>
<sequence length="642" mass="66919">MEKQKKLSHTAYGGCKGEDYVPFVSSKTAMPETTVISLAIGVLFAIIFAAANTYLGIKVGLTIAAGIPGAILGTGLLKAVFRRNNILEANMIASMAAMGESISGGIIFTLPAIILWGMKLDLQTIVIVTCLGGLLGVFFVTPLRQFLIVEEHGKLSYPESMAAAEVLVSGSEGGDGFKTVMLGLIGGAMYKMLAGGIRLIAEEPEWVIKPMQGTIFGFNNVASLMGVGFIVGLRASVYMFAGSLLAWLGIIPLIKYVGSGLAVPLFPSTKLISEMNAWEIWSKYIRYIGAGAVATGGFISLAKSTPTIIKSFKSAMSGIGGGEAGTAERHNLDAPITWVIASAILVFVLTLVLPIASVKVGIFGAIMIIVFSFFFSVVSARMVGLIGASNNPVSGMTIATLLFATSILKACGFIGEKGMLAAIIVGGIVCVAIAVAGGTAQSLKTTYVIGGTPKNVQIGMYLALAIASVAAGGVVLMINDVYVIGSAAAPAPQAGLMSMVVKGVMTGELPWALVTVGVIIAVFCELAKLPILPIALGLYLPIHLNASILIGGIVRVFVEKKFKKKEEQQKLQVEKGILLASGLVAGDALMGILIAAFTTLGINIAVFKDLAIAQNSFVAAGVFMLLGLWIYKYSTKVTEKAL</sequence>
<feature type="transmembrane region" description="Helical" evidence="6">
    <location>
        <begin position="461"/>
        <end position="478"/>
    </location>
</feature>
<keyword evidence="8" id="KW-1185">Reference proteome</keyword>
<proteinExistence type="predicted"/>
<dbReference type="GO" id="GO:0035673">
    <property type="term" value="F:oligopeptide transmembrane transporter activity"/>
    <property type="evidence" value="ECO:0007669"/>
    <property type="project" value="InterPro"/>
</dbReference>
<dbReference type="AlphaFoldDB" id="A0A9J6NW46"/>
<feature type="transmembrane region" description="Helical" evidence="6">
    <location>
        <begin position="245"/>
        <end position="264"/>
    </location>
</feature>
<keyword evidence="5 6" id="KW-0472">Membrane</keyword>
<dbReference type="Proteomes" id="UP001056429">
    <property type="component" value="Unassembled WGS sequence"/>
</dbReference>
<comment type="subcellular location">
    <subcellularLocation>
        <location evidence="1">Membrane</location>
        <topology evidence="1">Multi-pass membrane protein</topology>
    </subcellularLocation>
</comment>
<evidence type="ECO:0000256" key="4">
    <source>
        <dbReference type="ARBA" id="ARBA00022989"/>
    </source>
</evidence>
<feature type="transmembrane region" description="Helical" evidence="6">
    <location>
        <begin position="362"/>
        <end position="383"/>
    </location>
</feature>
<evidence type="ECO:0000256" key="1">
    <source>
        <dbReference type="ARBA" id="ARBA00004141"/>
    </source>
</evidence>
<feature type="transmembrane region" description="Helical" evidence="6">
    <location>
        <begin position="578"/>
        <end position="606"/>
    </location>
</feature>
<dbReference type="InterPro" id="IPR004814">
    <property type="entry name" value="Oligopep_transpt"/>
</dbReference>
<keyword evidence="3 6" id="KW-0812">Transmembrane</keyword>
<dbReference type="InterPro" id="IPR045035">
    <property type="entry name" value="YSL-like"/>
</dbReference>
<feature type="transmembrane region" description="Helical" evidence="6">
    <location>
        <begin position="538"/>
        <end position="558"/>
    </location>
</feature>
<feature type="transmembrane region" description="Helical" evidence="6">
    <location>
        <begin position="213"/>
        <end position="233"/>
    </location>
</feature>
<dbReference type="RefSeq" id="WP_250857581.1">
    <property type="nucleotide sequence ID" value="NZ_JAGSOJ010000001.1"/>
</dbReference>
<evidence type="ECO:0000313" key="8">
    <source>
        <dbReference type="Proteomes" id="UP001056429"/>
    </source>
</evidence>
<dbReference type="EMBL" id="JAGSOJ010000001">
    <property type="protein sequence ID" value="MCM1988711.1"/>
    <property type="molecule type" value="Genomic_DNA"/>
</dbReference>
<feature type="transmembrane region" description="Helical" evidence="6">
    <location>
        <begin position="421"/>
        <end position="440"/>
    </location>
</feature>
<dbReference type="Pfam" id="PF03169">
    <property type="entry name" value="OPT"/>
    <property type="match status" value="1"/>
</dbReference>
<evidence type="ECO:0000256" key="3">
    <source>
        <dbReference type="ARBA" id="ARBA00022692"/>
    </source>
</evidence>
<name>A0A9J6NW46_9CLOT</name>
<dbReference type="InterPro" id="IPR004813">
    <property type="entry name" value="OPT"/>
</dbReference>
<feature type="transmembrane region" description="Helical" evidence="6">
    <location>
        <begin position="61"/>
        <end position="81"/>
    </location>
</feature>
<dbReference type="PANTHER" id="PTHR31645:SF0">
    <property type="entry name" value="OLIGOPEPTIDE TRANSPORTER YGL114W-RELATED"/>
    <property type="match status" value="1"/>
</dbReference>
<feature type="transmembrane region" description="Helical" evidence="6">
    <location>
        <begin position="93"/>
        <end position="116"/>
    </location>
</feature>
<protein>
    <submittedName>
        <fullName evidence="7">Oligopeptide transporter, OPT family</fullName>
    </submittedName>
</protein>
<evidence type="ECO:0000256" key="6">
    <source>
        <dbReference type="SAM" id="Phobius"/>
    </source>
</evidence>
<evidence type="ECO:0000256" key="5">
    <source>
        <dbReference type="ARBA" id="ARBA00023136"/>
    </source>
</evidence>
<feature type="transmembrane region" description="Helical" evidence="6">
    <location>
        <begin position="336"/>
        <end position="356"/>
    </location>
</feature>
<organism evidence="7 8">
    <name type="scientific">Oceanirhabdus seepicola</name>
    <dbReference type="NCBI Taxonomy" id="2828781"/>
    <lineage>
        <taxon>Bacteria</taxon>
        <taxon>Bacillati</taxon>
        <taxon>Bacillota</taxon>
        <taxon>Clostridia</taxon>
        <taxon>Eubacteriales</taxon>
        <taxon>Clostridiaceae</taxon>
        <taxon>Oceanirhabdus</taxon>
    </lineage>
</organism>
<reference evidence="7" key="2">
    <citation type="submission" date="2021-04" db="EMBL/GenBank/DDBJ databases">
        <authorList>
            <person name="Dong X."/>
        </authorList>
    </citation>
    <scope>NUCLEOTIDE SEQUENCE</scope>
    <source>
        <strain evidence="7">ZWT</strain>
    </source>
</reference>
<feature type="transmembrane region" description="Helical" evidence="6">
    <location>
        <begin position="395"/>
        <end position="415"/>
    </location>
</feature>
<reference evidence="7" key="1">
    <citation type="journal article" date="2021" name="mSystems">
        <title>Bacteria and Archaea Synergistically Convert Glycine Betaine to Biogenic Methane in the Formosa Cold Seep of the South China Sea.</title>
        <authorList>
            <person name="Li L."/>
            <person name="Zhang W."/>
            <person name="Zhang S."/>
            <person name="Song L."/>
            <person name="Sun Q."/>
            <person name="Zhang H."/>
            <person name="Xiang H."/>
            <person name="Dong X."/>
        </authorList>
    </citation>
    <scope>NUCLEOTIDE SEQUENCE</scope>
    <source>
        <strain evidence="7">ZWT</strain>
    </source>
</reference>
<evidence type="ECO:0000313" key="7">
    <source>
        <dbReference type="EMBL" id="MCM1988711.1"/>
    </source>
</evidence>
<feature type="transmembrane region" description="Helical" evidence="6">
    <location>
        <begin position="612"/>
        <end position="631"/>
    </location>
</feature>
<feature type="transmembrane region" description="Helical" evidence="6">
    <location>
        <begin position="284"/>
        <end position="302"/>
    </location>
</feature>